<dbReference type="Pfam" id="PF00082">
    <property type="entry name" value="Peptidase_S8"/>
    <property type="match status" value="1"/>
</dbReference>
<evidence type="ECO:0000259" key="9">
    <source>
        <dbReference type="Pfam" id="PF00082"/>
    </source>
</evidence>
<dbReference type="GO" id="GO:0006508">
    <property type="term" value="P:proteolysis"/>
    <property type="evidence" value="ECO:0007669"/>
    <property type="project" value="UniProtKB-KW"/>
</dbReference>
<evidence type="ECO:0000313" key="12">
    <source>
        <dbReference type="Proteomes" id="UP000701801"/>
    </source>
</evidence>
<protein>
    <submittedName>
        <fullName evidence="11">Uncharacterized protein</fullName>
    </submittedName>
</protein>
<comment type="caution">
    <text evidence="11">The sequence shown here is derived from an EMBL/GenBank/DDBJ whole genome shotgun (WGS) entry which is preliminary data.</text>
</comment>
<dbReference type="Gene3D" id="3.30.70.80">
    <property type="entry name" value="Peptidase S8 propeptide/proteinase inhibitor I9"/>
    <property type="match status" value="1"/>
</dbReference>
<dbReference type="GO" id="GO:0005576">
    <property type="term" value="C:extracellular region"/>
    <property type="evidence" value="ECO:0007669"/>
    <property type="project" value="UniProtKB-ARBA"/>
</dbReference>
<feature type="chain" id="PRO_5040180251" evidence="8">
    <location>
        <begin position="21"/>
        <end position="412"/>
    </location>
</feature>
<dbReference type="PROSITE" id="PS51892">
    <property type="entry name" value="SUBTILASE"/>
    <property type="match status" value="1"/>
</dbReference>
<dbReference type="PROSITE" id="PS00136">
    <property type="entry name" value="SUBTILASE_ASP"/>
    <property type="match status" value="1"/>
</dbReference>
<evidence type="ECO:0000256" key="5">
    <source>
        <dbReference type="ARBA" id="ARBA00022825"/>
    </source>
</evidence>
<dbReference type="InterPro" id="IPR022398">
    <property type="entry name" value="Peptidase_S8_His-AS"/>
</dbReference>
<dbReference type="FunFam" id="3.40.50.200:FF:000014">
    <property type="entry name" value="Proteinase K"/>
    <property type="match status" value="1"/>
</dbReference>
<feature type="active site" description="Charge relay system" evidence="6">
    <location>
        <position position="193"/>
    </location>
</feature>
<dbReference type="InterPro" id="IPR050131">
    <property type="entry name" value="Peptidase_S8_subtilisin-like"/>
</dbReference>
<dbReference type="InterPro" id="IPR023828">
    <property type="entry name" value="Peptidase_S8_Ser-AS"/>
</dbReference>
<dbReference type="GO" id="GO:0004252">
    <property type="term" value="F:serine-type endopeptidase activity"/>
    <property type="evidence" value="ECO:0007669"/>
    <property type="project" value="UniProtKB-UniRule"/>
</dbReference>
<keyword evidence="4 6" id="KW-0378">Hydrolase</keyword>
<keyword evidence="5 6" id="KW-0720">Serine protease</keyword>
<dbReference type="PANTHER" id="PTHR43806:SF11">
    <property type="entry name" value="CEREVISIN-RELATED"/>
    <property type="match status" value="1"/>
</dbReference>
<keyword evidence="12" id="KW-1185">Reference proteome</keyword>
<comment type="similarity">
    <text evidence="1 6 7">Belongs to the peptidase S8 family.</text>
</comment>
<evidence type="ECO:0000256" key="6">
    <source>
        <dbReference type="PROSITE-ProRule" id="PRU01240"/>
    </source>
</evidence>
<sequence>MVSYKSLLAFSAAVLPAVLAAPSTHPGHLKIRQLGDQAEIIPGSYIVVFEPSADPALVEAHEQRLVGLRKRDTNSSAVEHTYSVQDFKGYSIAADETTIAEIAAAPEVAFVEPDQIMRSYALTTQSGSTWGLGRISHRERGSSSYIYDTTGGAGTRVYVVDTGIRTTHNQFGGRAVQGANFISGESAADLQGHGTHCAGTVGGSTYGVAKAATLVGVKVLNSAGEGTNSGVIAGMNWVATNAQSLGMSTKSVMSMSLGGGVSQATNNAVNAVFNSGVTVVVAAGNEDQLASNTSPGSAANAITVGAIGQDDARSVWDCPQPCGSNYGSAVDIFAAGTDVLSSHIASNTATRSLSGTSMACPHVAGLAAYLISLEGLSSPTAVVNRIKALATTGRVTDLQGSPNLLAYNGNGA</sequence>
<dbReference type="Pfam" id="PF05922">
    <property type="entry name" value="Inhibitor_I9"/>
    <property type="match status" value="1"/>
</dbReference>
<dbReference type="PRINTS" id="PR00723">
    <property type="entry name" value="SUBTILISIN"/>
</dbReference>
<evidence type="ECO:0000256" key="2">
    <source>
        <dbReference type="ARBA" id="ARBA00022670"/>
    </source>
</evidence>
<keyword evidence="2 6" id="KW-0645">Protease</keyword>
<evidence type="ECO:0000256" key="1">
    <source>
        <dbReference type="ARBA" id="ARBA00011073"/>
    </source>
</evidence>
<dbReference type="OrthoDB" id="206201at2759"/>
<dbReference type="InterPro" id="IPR000209">
    <property type="entry name" value="Peptidase_S8/S53_dom"/>
</dbReference>
<evidence type="ECO:0000256" key="8">
    <source>
        <dbReference type="SAM" id="SignalP"/>
    </source>
</evidence>
<name>A0A9N9LZ84_9HELO</name>
<dbReference type="InterPro" id="IPR036852">
    <property type="entry name" value="Peptidase_S8/S53_dom_sf"/>
</dbReference>
<dbReference type="InterPro" id="IPR023827">
    <property type="entry name" value="Peptidase_S8_Asp-AS"/>
</dbReference>
<accession>A0A9N9LZ84</accession>
<dbReference type="Proteomes" id="UP000701801">
    <property type="component" value="Unassembled WGS sequence"/>
</dbReference>
<reference evidence="11" key="1">
    <citation type="submission" date="2021-07" db="EMBL/GenBank/DDBJ databases">
        <authorList>
            <person name="Durling M."/>
        </authorList>
    </citation>
    <scope>NUCLEOTIDE SEQUENCE</scope>
</reference>
<feature type="active site" description="Charge relay system" evidence="6">
    <location>
        <position position="357"/>
    </location>
</feature>
<dbReference type="InterPro" id="IPR010259">
    <property type="entry name" value="S8pro/Inhibitor_I9"/>
</dbReference>
<gene>
    <name evidence="11" type="ORF">HYALB_00010404</name>
</gene>
<evidence type="ECO:0000259" key="10">
    <source>
        <dbReference type="Pfam" id="PF05922"/>
    </source>
</evidence>
<evidence type="ECO:0000313" key="11">
    <source>
        <dbReference type="EMBL" id="CAG8983764.1"/>
    </source>
</evidence>
<feature type="signal peptide" evidence="8">
    <location>
        <begin position="1"/>
        <end position="20"/>
    </location>
</feature>
<dbReference type="AlphaFoldDB" id="A0A9N9LZ84"/>
<keyword evidence="3 8" id="KW-0732">Signal</keyword>
<dbReference type="PROSITE" id="PS00137">
    <property type="entry name" value="SUBTILASE_HIS"/>
    <property type="match status" value="1"/>
</dbReference>
<feature type="domain" description="Inhibitor I9" evidence="10">
    <location>
        <begin position="44"/>
        <end position="118"/>
    </location>
</feature>
<dbReference type="PROSITE" id="PS00138">
    <property type="entry name" value="SUBTILASE_SER"/>
    <property type="match status" value="1"/>
</dbReference>
<evidence type="ECO:0000256" key="3">
    <source>
        <dbReference type="ARBA" id="ARBA00022729"/>
    </source>
</evidence>
<dbReference type="InterPro" id="IPR034193">
    <property type="entry name" value="PCSK9_ProteinaseK-like"/>
</dbReference>
<feature type="domain" description="Peptidase S8/S53" evidence="9">
    <location>
        <begin position="152"/>
        <end position="390"/>
    </location>
</feature>
<organism evidence="11 12">
    <name type="scientific">Hymenoscyphus albidus</name>
    <dbReference type="NCBI Taxonomy" id="595503"/>
    <lineage>
        <taxon>Eukaryota</taxon>
        <taxon>Fungi</taxon>
        <taxon>Dikarya</taxon>
        <taxon>Ascomycota</taxon>
        <taxon>Pezizomycotina</taxon>
        <taxon>Leotiomycetes</taxon>
        <taxon>Helotiales</taxon>
        <taxon>Helotiaceae</taxon>
        <taxon>Hymenoscyphus</taxon>
    </lineage>
</organism>
<dbReference type="InterPro" id="IPR015500">
    <property type="entry name" value="Peptidase_S8_subtilisin-rel"/>
</dbReference>
<evidence type="ECO:0000256" key="4">
    <source>
        <dbReference type="ARBA" id="ARBA00022801"/>
    </source>
</evidence>
<evidence type="ECO:0000256" key="7">
    <source>
        <dbReference type="RuleBase" id="RU003355"/>
    </source>
</evidence>
<dbReference type="SUPFAM" id="SSF52743">
    <property type="entry name" value="Subtilisin-like"/>
    <property type="match status" value="1"/>
</dbReference>
<dbReference type="InterPro" id="IPR037045">
    <property type="entry name" value="S8pro/Inhibitor_I9_sf"/>
</dbReference>
<dbReference type="Gene3D" id="3.40.50.200">
    <property type="entry name" value="Peptidase S8/S53 domain"/>
    <property type="match status" value="1"/>
</dbReference>
<dbReference type="CDD" id="cd04077">
    <property type="entry name" value="Peptidases_S8_PCSK9_ProteinaseK_like"/>
    <property type="match status" value="1"/>
</dbReference>
<dbReference type="PANTHER" id="PTHR43806">
    <property type="entry name" value="PEPTIDASE S8"/>
    <property type="match status" value="1"/>
</dbReference>
<feature type="active site" description="Charge relay system" evidence="6">
    <location>
        <position position="161"/>
    </location>
</feature>
<dbReference type="SUPFAM" id="SSF54897">
    <property type="entry name" value="Protease propeptides/inhibitors"/>
    <property type="match status" value="1"/>
</dbReference>
<proteinExistence type="inferred from homology"/>
<dbReference type="EMBL" id="CAJVRM010000738">
    <property type="protein sequence ID" value="CAG8983764.1"/>
    <property type="molecule type" value="Genomic_DNA"/>
</dbReference>